<feature type="transmembrane region" description="Helical" evidence="1">
    <location>
        <begin position="9"/>
        <end position="26"/>
    </location>
</feature>
<protein>
    <submittedName>
        <fullName evidence="2">Mobilization protein</fullName>
    </submittedName>
</protein>
<dbReference type="Proteomes" id="UP000764045">
    <property type="component" value="Unassembled WGS sequence"/>
</dbReference>
<gene>
    <name evidence="2" type="ORF">H6B30_15120</name>
</gene>
<sequence length="272" mass="30792">MNQKSIEHIALYSLVLVGTLVVGVLARQFVLSKGVDDFSSSVAFFATVIVLMAIYASLQTTFNQFLLPRIEAFLLRFSAFQTMKNHNDTVSVPEAPTIKDSNQATPDVIESAPTAEETIFGPSEYEVMRTNSIAKKNRAIQTKLEKVISYTKQTMVAYMSEEELNRLCAYIVEYSSGDTLQKISPVKVDSQLKSIDIMHFGWNIGKAFGRKRIHTATFIKNVFAHTLRDLEISTIERKMSHTESDSMIKLDKKLYKNNTIEHYPLLFNSPYP</sequence>
<proteinExistence type="predicted"/>
<evidence type="ECO:0000256" key="1">
    <source>
        <dbReference type="SAM" id="Phobius"/>
    </source>
</evidence>
<feature type="transmembrane region" description="Helical" evidence="1">
    <location>
        <begin position="38"/>
        <end position="58"/>
    </location>
</feature>
<name>A0A939B5X4_9BACT</name>
<evidence type="ECO:0000313" key="3">
    <source>
        <dbReference type="Proteomes" id="UP000764045"/>
    </source>
</evidence>
<evidence type="ECO:0000313" key="2">
    <source>
        <dbReference type="EMBL" id="MBM6663055.1"/>
    </source>
</evidence>
<keyword evidence="1" id="KW-0812">Transmembrane</keyword>
<dbReference type="RefSeq" id="WP_205112061.1">
    <property type="nucleotide sequence ID" value="NZ_JACJJL010000041.1"/>
</dbReference>
<keyword evidence="1" id="KW-1133">Transmembrane helix</keyword>
<organism evidence="2 3">
    <name type="scientific">Marseilla massiliensis</name>
    <dbReference type="NCBI Taxonomy" id="1841864"/>
    <lineage>
        <taxon>Bacteria</taxon>
        <taxon>Pseudomonadati</taxon>
        <taxon>Bacteroidota</taxon>
        <taxon>Bacteroidia</taxon>
        <taxon>Bacteroidales</taxon>
        <taxon>Prevotellaceae</taxon>
        <taxon>Marseilla</taxon>
    </lineage>
</organism>
<keyword evidence="3" id="KW-1185">Reference proteome</keyword>
<accession>A0A939B5X4</accession>
<comment type="caution">
    <text evidence="2">The sequence shown here is derived from an EMBL/GenBank/DDBJ whole genome shotgun (WGS) entry which is preliminary data.</text>
</comment>
<reference evidence="2 3" key="1">
    <citation type="journal article" date="2021" name="Sci. Rep.">
        <title>The distribution of antibiotic resistance genes in chicken gut microbiota commensals.</title>
        <authorList>
            <person name="Juricova H."/>
            <person name="Matiasovicova J."/>
            <person name="Kubasova T."/>
            <person name="Cejkova D."/>
            <person name="Rychlik I."/>
        </authorList>
    </citation>
    <scope>NUCLEOTIDE SEQUENCE [LARGE SCALE GENOMIC DNA]</scope>
    <source>
        <strain evidence="2 3">An819</strain>
    </source>
</reference>
<dbReference type="AlphaFoldDB" id="A0A939B5X4"/>
<dbReference type="EMBL" id="JACJJL010000041">
    <property type="protein sequence ID" value="MBM6663055.1"/>
    <property type="molecule type" value="Genomic_DNA"/>
</dbReference>
<keyword evidence="1" id="KW-0472">Membrane</keyword>